<feature type="transmembrane region" description="Helical" evidence="1">
    <location>
        <begin position="123"/>
        <end position="145"/>
    </location>
</feature>
<evidence type="ECO:0000313" key="3">
    <source>
        <dbReference type="EMBL" id="EDM80919.1"/>
    </source>
</evidence>
<dbReference type="STRING" id="391625.PPSIR1_28453"/>
<sequence>MLLVLGLCVRLGGIFFDLRLDSWLRAAEFGLEEDASPWRAGLGRTLGARWLSWVLAVPAWWLWTWTAQRAARGHGLELRHGGLAAVGWWFVPIANLFMPLRVLAELWCAAADPRPVAWRRQSFPSWIVLWWLSLLAIPMLGAALVEQVADFFLGGVFDDSVTAARMHAIIRRDVALNGLVLVAGGLALVIVTRISAGLLEGPR</sequence>
<feature type="domain" description="DUF4328" evidence="2">
    <location>
        <begin position="55"/>
        <end position="195"/>
    </location>
</feature>
<name>A6FZW3_9BACT</name>
<feature type="transmembrane region" description="Helical" evidence="1">
    <location>
        <begin position="174"/>
        <end position="196"/>
    </location>
</feature>
<evidence type="ECO:0000259" key="2">
    <source>
        <dbReference type="Pfam" id="PF14219"/>
    </source>
</evidence>
<dbReference type="Pfam" id="PF14219">
    <property type="entry name" value="DUF4328"/>
    <property type="match status" value="1"/>
</dbReference>
<protein>
    <recommendedName>
        <fullName evidence="2">DUF4328 domain-containing protein</fullName>
    </recommendedName>
</protein>
<reference evidence="3 4" key="1">
    <citation type="submission" date="2007-06" db="EMBL/GenBank/DDBJ databases">
        <authorList>
            <person name="Shimkets L."/>
            <person name="Ferriera S."/>
            <person name="Johnson J."/>
            <person name="Kravitz S."/>
            <person name="Beeson K."/>
            <person name="Sutton G."/>
            <person name="Rogers Y.-H."/>
            <person name="Friedman R."/>
            <person name="Frazier M."/>
            <person name="Venter J.C."/>
        </authorList>
    </citation>
    <scope>NUCLEOTIDE SEQUENCE [LARGE SCALE GENOMIC DNA]</scope>
    <source>
        <strain evidence="3 4">SIR-1</strain>
    </source>
</reference>
<keyword evidence="1" id="KW-1133">Transmembrane helix</keyword>
<dbReference type="InterPro" id="IPR025565">
    <property type="entry name" value="DUF4328"/>
</dbReference>
<proteinExistence type="predicted"/>
<accession>A6FZW3</accession>
<gene>
    <name evidence="3" type="ORF">PPSIR1_28453</name>
</gene>
<dbReference type="Proteomes" id="UP000005801">
    <property type="component" value="Unassembled WGS sequence"/>
</dbReference>
<evidence type="ECO:0000313" key="4">
    <source>
        <dbReference type="Proteomes" id="UP000005801"/>
    </source>
</evidence>
<feature type="transmembrane region" description="Helical" evidence="1">
    <location>
        <begin position="50"/>
        <end position="71"/>
    </location>
</feature>
<dbReference type="AlphaFoldDB" id="A6FZW3"/>
<comment type="caution">
    <text evidence="3">The sequence shown here is derived from an EMBL/GenBank/DDBJ whole genome shotgun (WGS) entry which is preliminary data.</text>
</comment>
<organism evidence="3 4">
    <name type="scientific">Plesiocystis pacifica SIR-1</name>
    <dbReference type="NCBI Taxonomy" id="391625"/>
    <lineage>
        <taxon>Bacteria</taxon>
        <taxon>Pseudomonadati</taxon>
        <taxon>Myxococcota</taxon>
        <taxon>Polyangia</taxon>
        <taxon>Nannocystales</taxon>
        <taxon>Nannocystaceae</taxon>
        <taxon>Plesiocystis</taxon>
    </lineage>
</organism>
<dbReference type="EMBL" id="ABCS01000007">
    <property type="protein sequence ID" value="EDM80919.1"/>
    <property type="molecule type" value="Genomic_DNA"/>
</dbReference>
<keyword evidence="1" id="KW-0812">Transmembrane</keyword>
<feature type="transmembrane region" description="Helical" evidence="1">
    <location>
        <begin position="83"/>
        <end position="103"/>
    </location>
</feature>
<evidence type="ECO:0000256" key="1">
    <source>
        <dbReference type="SAM" id="Phobius"/>
    </source>
</evidence>
<keyword evidence="4" id="KW-1185">Reference proteome</keyword>
<keyword evidence="1" id="KW-0472">Membrane</keyword>